<evidence type="ECO:0000313" key="2">
    <source>
        <dbReference type="Proteomes" id="UP000708208"/>
    </source>
</evidence>
<dbReference type="EMBL" id="CAJVCH010148447">
    <property type="protein sequence ID" value="CAG7727433.1"/>
    <property type="molecule type" value="Genomic_DNA"/>
</dbReference>
<keyword evidence="2" id="KW-1185">Reference proteome</keyword>
<protein>
    <submittedName>
        <fullName evidence="1">Uncharacterized protein</fullName>
    </submittedName>
</protein>
<reference evidence="1" key="1">
    <citation type="submission" date="2021-06" db="EMBL/GenBank/DDBJ databases">
        <authorList>
            <person name="Hodson N. C."/>
            <person name="Mongue J. A."/>
            <person name="Jaron S. K."/>
        </authorList>
    </citation>
    <scope>NUCLEOTIDE SEQUENCE</scope>
</reference>
<feature type="non-terminal residue" evidence="1">
    <location>
        <position position="1"/>
    </location>
</feature>
<accession>A0A8J2JU07</accession>
<dbReference type="Proteomes" id="UP000708208">
    <property type="component" value="Unassembled WGS sequence"/>
</dbReference>
<evidence type="ECO:0000313" key="1">
    <source>
        <dbReference type="EMBL" id="CAG7727433.1"/>
    </source>
</evidence>
<organism evidence="1 2">
    <name type="scientific">Allacma fusca</name>
    <dbReference type="NCBI Taxonomy" id="39272"/>
    <lineage>
        <taxon>Eukaryota</taxon>
        <taxon>Metazoa</taxon>
        <taxon>Ecdysozoa</taxon>
        <taxon>Arthropoda</taxon>
        <taxon>Hexapoda</taxon>
        <taxon>Collembola</taxon>
        <taxon>Symphypleona</taxon>
        <taxon>Sminthuridae</taxon>
        <taxon>Allacma</taxon>
    </lineage>
</organism>
<gene>
    <name evidence="1" type="ORF">AFUS01_LOCUS16276</name>
</gene>
<proteinExistence type="predicted"/>
<name>A0A8J2JU07_9HEXA</name>
<comment type="caution">
    <text evidence="1">The sequence shown here is derived from an EMBL/GenBank/DDBJ whole genome shotgun (WGS) entry which is preliminary data.</text>
</comment>
<sequence>KRVLDRQRKMR</sequence>